<evidence type="ECO:0000313" key="8">
    <source>
        <dbReference type="EMBL" id="QCR14822.1"/>
    </source>
</evidence>
<comment type="function">
    <text evidence="6">Part of the Rad50/Mre11 complex, which is involved in the early steps of DNA double-strand break (DSB) repair. The complex may facilitate opening of the processed DNA ends to aid in the recruitment of HerA and NurA. Rad50 controls the balance between DNA end bridging and DNA resection via ATP-dependent structural rearrangements of the Rad50/Mre11 complex.</text>
</comment>
<dbReference type="GO" id="GO:0008270">
    <property type="term" value="F:zinc ion binding"/>
    <property type="evidence" value="ECO:0007669"/>
    <property type="project" value="UniProtKB-UniRule"/>
</dbReference>
<organism evidence="8 9">
    <name type="scientific">Methanosarcina mazei</name>
    <name type="common">Methanosarcina frisia</name>
    <dbReference type="NCBI Taxonomy" id="2209"/>
    <lineage>
        <taxon>Archaea</taxon>
        <taxon>Methanobacteriati</taxon>
        <taxon>Methanobacteriota</taxon>
        <taxon>Stenosarchaea group</taxon>
        <taxon>Methanomicrobia</taxon>
        <taxon>Methanosarcinales</taxon>
        <taxon>Methanosarcinaceae</taxon>
        <taxon>Methanosarcina</taxon>
    </lineage>
</organism>
<feature type="coiled-coil region" evidence="6">
    <location>
        <begin position="544"/>
        <end position="571"/>
    </location>
</feature>
<keyword evidence="3 6" id="KW-0175">Coiled coil</keyword>
<dbReference type="Gene3D" id="1.10.287.510">
    <property type="entry name" value="Helix hairpin bin"/>
    <property type="match status" value="1"/>
</dbReference>
<dbReference type="PANTHER" id="PTHR32114:SF2">
    <property type="entry name" value="ABC TRANSPORTER ABCH.3"/>
    <property type="match status" value="1"/>
</dbReference>
<comment type="domain">
    <text evidence="6">The two conserved Cys that bind zinc constitute the zinc-hook, which separates the large intramolecular coiled coil regions. The 2 Cys residues coordinate one molecule of zinc with the help of the 2 Cys residues of the zinc-hook of another Rad50 molecule, thereby forming a V-shaped homodimer.</text>
</comment>
<sequence length="1163" mass="132969">MLILIRLMLTHVVAEHRMQIVMKMTLILQIILLKLEMRVGQRSLKPRMPLIWMMNINIGLLWTISDRGWDYMKIEKLRINGIRSYLQQSITFEDGVTVIAGPNGSGKSSMLESIFIALYGSNAIVDPGQKIVDLINNDSNHSRAALTFNHLGSEYEISNEYRINSRTRNASNSMSFLKQDGIPVAEQFRNTYEAIKGILKMDEHAFRNCVYIRQGEIDILINASPQERQRMIDDLLQIGRLEEYANRSRSALTSINRMGNNVKSLLDDKKSNLQTLNENDPQLQMNELLTKEKAIKAKIGDINKKKDTVNERIIETDNKIKEYESINSDIQNLVSKNNGLTNLKKDHSGKISQINESIKEKYQKIDEKKTEIADLKKDIDIEDIETNIDEVVSDLEAKTNRMSNDVTRIEGDISTKKTISKSINDGFKRNEDTEKKTNENISALNKQIEGDTKDIIDREADITNDQESIQKILDSYKASTIDDFQAVVKKLDIDVQDKLELKTQTEKEVNTIEADIHGYNIQIETIEESITKENEKKVSDKARLVTVNRDIESTNKKITELKEQCLLVKNEIEAHILKIGRNTSKEITKDYLKEIQKDLNKKQRDLCTSESKYTSNIASINEQIEKDNELCEQGICPTCRQKVDASHIQHGIDERVSKRKEYEAKLIEVRNNLHEIEQHIGEVVTALDVIDNLYTIKSKIETSAQMLDLYGSQKQSIEESIRSIETNIISLNEQKTRLIKDSSIFNEQLQQKKADALNHDKEYQQLKNELTTARNSLASSTSMDGTIKLKKSEIEGLKKNIGKARKDINGFEKDLRDLDKEAKELNSQLNEINADIKELNASLEDANKLYTQTKVVYDSVKKIQKMLRDIADLNNGIQLDNTQIGTHNANIKNCESQILENSERIQKLKQKIGEIDIKSLEDKKDKFEQVWDILVKNLDAVNAENNEVQKNIGTIQEKLKTIKKLDKEITYLDRKLKYLNSIAKDIETLRNTYTIVRSELRSKNINTLNKYINEMFSLMSIDSAYSHILLDNDYNMTVYKKDGNPLDPKQLSGGERAILNIVFRCAIYRLLAVGFGSESSQGLPPIIFDEPTVFLDTDHVRQLIQLLDTMKIIGVGQVIVVSHDETLIDAADQVYRVQKDSSTNISRIYRTSEGNIKRALPSA</sequence>
<keyword evidence="6" id="KW-0862">Zinc</keyword>
<feature type="domain" description="Rad50/SbcC-type AAA" evidence="7">
    <location>
        <begin position="76"/>
        <end position="365"/>
    </location>
</feature>
<keyword evidence="6" id="KW-0479">Metal-binding</keyword>
<keyword evidence="6" id="KW-0547">Nucleotide-binding</keyword>
<dbReference type="InterPro" id="IPR027417">
    <property type="entry name" value="P-loop_NTPase"/>
</dbReference>
<feature type="binding site" evidence="6">
    <location>
        <position position="83"/>
    </location>
    <ligand>
        <name>ATP</name>
        <dbReference type="ChEBI" id="CHEBI:30616"/>
    </ligand>
</feature>
<dbReference type="SUPFAM" id="SSF75712">
    <property type="entry name" value="Rad50 coiled-coil Zn hook"/>
    <property type="match status" value="1"/>
</dbReference>
<comment type="caution">
    <text evidence="6">Lacks conserved residue(s) required for the propagation of feature annotation.</text>
</comment>
<evidence type="ECO:0000256" key="5">
    <source>
        <dbReference type="ARBA" id="ARBA00049666"/>
    </source>
</evidence>
<comment type="subunit">
    <text evidence="6">Homodimer. Forms a heterotetramer composed of two Mre11 subunits and two Rad50 subunits.</text>
</comment>
<feature type="coiled-coil region" evidence="6">
    <location>
        <begin position="351"/>
        <end position="401"/>
    </location>
</feature>
<evidence type="ECO:0000256" key="1">
    <source>
        <dbReference type="ARBA" id="ARBA00022763"/>
    </source>
</evidence>
<dbReference type="SUPFAM" id="SSF52540">
    <property type="entry name" value="P-loop containing nucleoside triphosphate hydrolases"/>
    <property type="match status" value="1"/>
</dbReference>
<dbReference type="EMBL" id="CP029709">
    <property type="protein sequence ID" value="QCR14822.1"/>
    <property type="molecule type" value="Genomic_DNA"/>
</dbReference>
<evidence type="ECO:0000256" key="6">
    <source>
        <dbReference type="HAMAP-Rule" id="MF_00449"/>
    </source>
</evidence>
<evidence type="ECO:0000256" key="3">
    <source>
        <dbReference type="ARBA" id="ARBA00023054"/>
    </source>
</evidence>
<proteinExistence type="inferred from homology"/>
<name>A0A4P8QTL7_METMZ</name>
<accession>A0A4P8QTL7</accession>
<dbReference type="GO" id="GO:0016887">
    <property type="term" value="F:ATP hydrolysis activity"/>
    <property type="evidence" value="ECO:0007669"/>
    <property type="project" value="UniProtKB-UniRule"/>
</dbReference>
<dbReference type="Pfam" id="PF13476">
    <property type="entry name" value="AAA_23"/>
    <property type="match status" value="1"/>
</dbReference>
<keyword evidence="4 6" id="KW-0234">DNA repair</keyword>
<comment type="similarity">
    <text evidence="5">Belongs to the Sph1/Sph2 family.</text>
</comment>
<comment type="cofactor">
    <cofactor evidence="6">
        <name>Zn(2+)</name>
        <dbReference type="ChEBI" id="CHEBI:29105"/>
    </cofactor>
    <text evidence="6">Binds 1 zinc ion per homodimer.</text>
</comment>
<gene>
    <name evidence="6" type="primary">rad50</name>
    <name evidence="8" type="ORF">DKM28_01020</name>
</gene>
<comment type="similarity">
    <text evidence="6">Belongs to the SMC family. RAD50 subfamily.</text>
</comment>
<dbReference type="Gene3D" id="3.40.50.300">
    <property type="entry name" value="P-loop containing nucleotide triphosphate hydrolases"/>
    <property type="match status" value="2"/>
</dbReference>
<evidence type="ECO:0000313" key="9">
    <source>
        <dbReference type="Proteomes" id="UP000300067"/>
    </source>
</evidence>
<evidence type="ECO:0000256" key="2">
    <source>
        <dbReference type="ARBA" id="ARBA00022801"/>
    </source>
</evidence>
<dbReference type="AlphaFoldDB" id="A0A4P8QTL7"/>
<protein>
    <recommendedName>
        <fullName evidence="6">DNA double-strand break repair Rad50 ATPase</fullName>
    </recommendedName>
</protein>
<dbReference type="GO" id="GO:0005524">
    <property type="term" value="F:ATP binding"/>
    <property type="evidence" value="ECO:0007669"/>
    <property type="project" value="UniProtKB-UniRule"/>
</dbReference>
<dbReference type="HAMAP" id="MF_00449">
    <property type="entry name" value="RAD50"/>
    <property type="match status" value="1"/>
</dbReference>
<feature type="binding site" evidence="6">
    <location>
        <begin position="103"/>
        <end position="109"/>
    </location>
    <ligand>
        <name>ATP</name>
        <dbReference type="ChEBI" id="CHEBI:30616"/>
    </ligand>
</feature>
<feature type="coiled-coil region" evidence="6">
    <location>
        <begin position="714"/>
        <end position="849"/>
    </location>
</feature>
<dbReference type="Gene3D" id="1.10.287.1490">
    <property type="match status" value="1"/>
</dbReference>
<feature type="binding site" evidence="6">
    <location>
        <position position="636"/>
    </location>
    <ligand>
        <name>Zn(2+)</name>
        <dbReference type="ChEBI" id="CHEBI:29105"/>
    </ligand>
</feature>
<keyword evidence="1 6" id="KW-0227">DNA damage</keyword>
<feature type="binding site" evidence="6">
    <location>
        <position position="639"/>
    </location>
    <ligand>
        <name>Zn(2+)</name>
        <dbReference type="ChEBI" id="CHEBI:29105"/>
    </ligand>
</feature>
<evidence type="ECO:0000256" key="4">
    <source>
        <dbReference type="ARBA" id="ARBA00023204"/>
    </source>
</evidence>
<keyword evidence="6" id="KW-0067">ATP-binding</keyword>
<reference evidence="8 9" key="1">
    <citation type="submission" date="2018-05" db="EMBL/GenBank/DDBJ databases">
        <title>Methanosarcina gilichinskyana sp. nov., a novel methanogenic archaeon isolated from Holocene permafrost, North East Russia.</title>
        <authorList>
            <person name="Oshurkova V."/>
            <person name="Meer M."/>
            <person name="Bochkareva O."/>
            <person name="Shcherbakova V."/>
        </authorList>
    </citation>
    <scope>NUCLEOTIDE SEQUENCE [LARGE SCALE GENOMIC DNA]</scope>
    <source>
        <strain evidence="8 9">JL01</strain>
    </source>
</reference>
<evidence type="ECO:0000259" key="7">
    <source>
        <dbReference type="Pfam" id="PF13476"/>
    </source>
</evidence>
<dbReference type="PANTHER" id="PTHR32114">
    <property type="entry name" value="ABC TRANSPORTER ABCH.3"/>
    <property type="match status" value="1"/>
</dbReference>
<dbReference type="InterPro" id="IPR038729">
    <property type="entry name" value="Rad50/SbcC_AAA"/>
</dbReference>
<feature type="binding site" evidence="6">
    <location>
        <position position="214"/>
    </location>
    <ligand>
        <name>ATP</name>
        <dbReference type="ChEBI" id="CHEBI:30616"/>
    </ligand>
</feature>
<dbReference type="GO" id="GO:0006302">
    <property type="term" value="P:double-strand break repair"/>
    <property type="evidence" value="ECO:0007669"/>
    <property type="project" value="UniProtKB-UniRule"/>
</dbReference>
<dbReference type="Proteomes" id="UP000300067">
    <property type="component" value="Chromosome"/>
</dbReference>
<dbReference type="InterPro" id="IPR022982">
    <property type="entry name" value="Rad50_ATPase_archaeal"/>
</dbReference>
<keyword evidence="2 6" id="KW-0378">Hydrolase</keyword>